<reference evidence="2" key="1">
    <citation type="submission" date="2016-10" db="EMBL/GenBank/DDBJ databases">
        <authorList>
            <person name="Varghese N."/>
            <person name="Submissions S."/>
        </authorList>
    </citation>
    <scope>NUCLEOTIDE SEQUENCE [LARGE SCALE GENOMIC DNA]</scope>
    <source>
        <strain evidence="2">DSM 25575</strain>
    </source>
</reference>
<keyword evidence="2" id="KW-1185">Reference proteome</keyword>
<name>A0A1I5AWJ3_CHROL</name>
<sequence>MYVNFTTSAILIKEYMNGYKKILIFLTFFASLLFYAQENKKDTLIADFTYLLKAKINKSTPDYIHEEFFSLQVLNNKAFFISEKALKFDSIFQSEFQKATIGGSTSTSFKGKSFPKTKFPYTIIQSNQNNQYFERVGMTLLSYKEPTINTWKLIDELKIINTISCKKAEITYKGRNWIAWYSTDIPIPYGPYKFSGLPGLIIKIADDKGEYDFELVKSVPRSNLNGKICRVSTLRYENAKETTIARLQETKKNSINNLTGTLANMETTIAPESRETVRNIQKRQQQNMIDENSIEID</sequence>
<dbReference type="InterPro" id="IPR005901">
    <property type="entry name" value="GLPGLI"/>
</dbReference>
<organism evidence="1 2">
    <name type="scientific">Chryseobacterium oleae</name>
    <dbReference type="NCBI Taxonomy" id="491207"/>
    <lineage>
        <taxon>Bacteria</taxon>
        <taxon>Pseudomonadati</taxon>
        <taxon>Bacteroidota</taxon>
        <taxon>Flavobacteriia</taxon>
        <taxon>Flavobacteriales</taxon>
        <taxon>Weeksellaceae</taxon>
        <taxon>Chryseobacterium group</taxon>
        <taxon>Chryseobacterium</taxon>
    </lineage>
</organism>
<dbReference type="AlphaFoldDB" id="A0A1I5AWJ3"/>
<evidence type="ECO:0000313" key="2">
    <source>
        <dbReference type="Proteomes" id="UP000198769"/>
    </source>
</evidence>
<evidence type="ECO:0000313" key="1">
    <source>
        <dbReference type="EMBL" id="SFN66751.1"/>
    </source>
</evidence>
<dbReference type="NCBIfam" id="TIGR01200">
    <property type="entry name" value="GLPGLI"/>
    <property type="match status" value="1"/>
</dbReference>
<gene>
    <name evidence="1" type="ORF">SAMN05421594_3739</name>
</gene>
<dbReference type="Proteomes" id="UP000198769">
    <property type="component" value="Unassembled WGS sequence"/>
</dbReference>
<dbReference type="Pfam" id="PF09697">
    <property type="entry name" value="Porph_ging"/>
    <property type="match status" value="1"/>
</dbReference>
<dbReference type="EMBL" id="FOVD01000006">
    <property type="protein sequence ID" value="SFN66751.1"/>
    <property type="molecule type" value="Genomic_DNA"/>
</dbReference>
<proteinExistence type="predicted"/>
<protein>
    <submittedName>
        <fullName evidence="1">GLPGLI family protein</fullName>
    </submittedName>
</protein>
<accession>A0A1I5AWJ3</accession>